<feature type="non-terminal residue" evidence="4">
    <location>
        <position position="1"/>
    </location>
</feature>
<dbReference type="AlphaFoldDB" id="A0A0D6EI00"/>
<keyword evidence="2" id="KW-1003">Cell membrane</keyword>
<comment type="subcellular location">
    <subcellularLocation>
        <location evidence="1">Cell inner membrane</location>
        <topology evidence="1">Multi-pass membrane protein</topology>
    </subcellularLocation>
</comment>
<gene>
    <name evidence="4" type="primary">SPOSA6832_01066</name>
</gene>
<dbReference type="EMBL" id="CENE01000003">
    <property type="protein sequence ID" value="CEQ39541.1"/>
    <property type="molecule type" value="Genomic_DNA"/>
</dbReference>
<dbReference type="InterPro" id="IPR050375">
    <property type="entry name" value="MFS_TsgA-like"/>
</dbReference>
<dbReference type="Proteomes" id="UP000243876">
    <property type="component" value="Unassembled WGS sequence"/>
</dbReference>
<dbReference type="SUPFAM" id="SSF103473">
    <property type="entry name" value="MFS general substrate transporter"/>
    <property type="match status" value="1"/>
</dbReference>
<protein>
    <submittedName>
        <fullName evidence="4">SPOSA6832_01066-mRNA-1:cds</fullName>
    </submittedName>
</protein>
<evidence type="ECO:0000256" key="3">
    <source>
        <dbReference type="SAM" id="Phobius"/>
    </source>
</evidence>
<evidence type="ECO:0000256" key="2">
    <source>
        <dbReference type="ARBA" id="ARBA00022475"/>
    </source>
</evidence>
<evidence type="ECO:0000256" key="1">
    <source>
        <dbReference type="ARBA" id="ARBA00004429"/>
    </source>
</evidence>
<organism evidence="4 5">
    <name type="scientific">Sporidiobolus salmonicolor</name>
    <name type="common">Yeast-like fungus</name>
    <name type="synonym">Sporobolomyces salmonicolor</name>
    <dbReference type="NCBI Taxonomy" id="5005"/>
    <lineage>
        <taxon>Eukaryota</taxon>
        <taxon>Fungi</taxon>
        <taxon>Dikarya</taxon>
        <taxon>Basidiomycota</taxon>
        <taxon>Pucciniomycotina</taxon>
        <taxon>Microbotryomycetes</taxon>
        <taxon>Sporidiobolales</taxon>
        <taxon>Sporidiobolaceae</taxon>
        <taxon>Sporobolomyces</taxon>
    </lineage>
</organism>
<accession>A0A0D6EI00</accession>
<dbReference type="InterPro" id="IPR036259">
    <property type="entry name" value="MFS_trans_sf"/>
</dbReference>
<dbReference type="GO" id="GO:0005886">
    <property type="term" value="C:plasma membrane"/>
    <property type="evidence" value="ECO:0007669"/>
    <property type="project" value="UniProtKB-SubCell"/>
</dbReference>
<keyword evidence="3" id="KW-0812">Transmembrane</keyword>
<keyword evidence="3" id="KW-0472">Membrane</keyword>
<feature type="transmembrane region" description="Helical" evidence="3">
    <location>
        <begin position="106"/>
        <end position="130"/>
    </location>
</feature>
<proteinExistence type="predicted"/>
<evidence type="ECO:0000313" key="5">
    <source>
        <dbReference type="Proteomes" id="UP000243876"/>
    </source>
</evidence>
<dbReference type="PANTHER" id="PTHR43702">
    <property type="entry name" value="L-FUCOSE-PROTON SYMPORTER"/>
    <property type="match status" value="1"/>
</dbReference>
<feature type="transmembrane region" description="Helical" evidence="3">
    <location>
        <begin position="55"/>
        <end position="74"/>
    </location>
</feature>
<reference evidence="5" key="1">
    <citation type="submission" date="2015-02" db="EMBL/GenBank/DDBJ databases">
        <authorList>
            <person name="Gon?alves P."/>
        </authorList>
    </citation>
    <scope>NUCLEOTIDE SEQUENCE [LARGE SCALE GENOMIC DNA]</scope>
</reference>
<evidence type="ECO:0000313" key="4">
    <source>
        <dbReference type="EMBL" id="CEQ39541.1"/>
    </source>
</evidence>
<dbReference type="OrthoDB" id="546893at2759"/>
<keyword evidence="5" id="KW-1185">Reference proteome</keyword>
<name>A0A0D6EI00_SPOSA</name>
<keyword evidence="3" id="KW-1133">Transmembrane helix</keyword>
<sequence length="153" mass="16683">MANSYITVLGDPEHAAFRLNAAQSTNGLAAFIGPLIASETFFKDENATSLGSVQYVYLGVACLGAAVMVLYFFATLPEISEEAMADQQESTGIVDERPLWKRKHTVFGFIAQFCYVGAQVTVASFVLNFLTDDKAYTSSGASRMLSYLQICFM</sequence>
<dbReference type="Gene3D" id="1.20.1250.20">
    <property type="entry name" value="MFS general substrate transporter like domains"/>
    <property type="match status" value="2"/>
</dbReference>
<dbReference type="PANTHER" id="PTHR43702:SF3">
    <property type="entry name" value="PROTEIN TSGA"/>
    <property type="match status" value="1"/>
</dbReference>